<gene>
    <name evidence="2" type="ORF">GP979_15185</name>
</gene>
<organism evidence="2 3">
    <name type="scientific">Escherichia coli</name>
    <dbReference type="NCBI Taxonomy" id="562"/>
    <lineage>
        <taxon>Bacteria</taxon>
        <taxon>Pseudomonadati</taxon>
        <taxon>Pseudomonadota</taxon>
        <taxon>Gammaproteobacteria</taxon>
        <taxon>Enterobacterales</taxon>
        <taxon>Enterobacteriaceae</taxon>
        <taxon>Escherichia</taxon>
    </lineage>
</organism>
<dbReference type="Pfam" id="PF22522">
    <property type="entry name" value="DUF6998"/>
    <property type="match status" value="1"/>
</dbReference>
<feature type="domain" description="DUF6998" evidence="1">
    <location>
        <begin position="37"/>
        <end position="141"/>
    </location>
</feature>
<dbReference type="InterPro" id="IPR054267">
    <property type="entry name" value="DUF6998"/>
</dbReference>
<proteinExistence type="predicted"/>
<accession>A0A479JT21</accession>
<sequence>MDLSQLSCVELMQLNQLTLDELERRDVLRTRNNPVCEYTEWLVAEKMQMELAPPSTKGYDATTSEGRKIQIKSRKNNLRNKSLVLGIIRNYELNQFDELIAVIYNHDFSIRYAISIPHELVKEYGFYNKHQNGYTLRISNLLLKDPRVTDLIEFFEPDTERSSRENTVKPDSNIIRDVQTIGMQTFIEYYQCVESGMDATNLVKKMVTEHPEWKESTARTKASSMRRVFKNDSNIEALKIIYESNHSAITDEIKSKLSTLWSK</sequence>
<dbReference type="AlphaFoldDB" id="A0A479JT21"/>
<reference evidence="2 3" key="1">
    <citation type="submission" date="2019-12" db="EMBL/GenBank/DDBJ databases">
        <title>Enteriobacteria Tanzani isolates_8377-8380.</title>
        <authorList>
            <person name="Subbiah M."/>
            <person name="Call D."/>
        </authorList>
    </citation>
    <scope>NUCLEOTIDE SEQUENCE [LARGE SCALE GENOMIC DNA]</scope>
    <source>
        <strain evidence="2 3">8379wE6</strain>
    </source>
</reference>
<evidence type="ECO:0000259" key="1">
    <source>
        <dbReference type="Pfam" id="PF22522"/>
    </source>
</evidence>
<dbReference type="Proteomes" id="UP000436482">
    <property type="component" value="Unassembled WGS sequence"/>
</dbReference>
<evidence type="ECO:0000313" key="2">
    <source>
        <dbReference type="EMBL" id="MWR89625.1"/>
    </source>
</evidence>
<dbReference type="EMBL" id="WTQQ01000221">
    <property type="protein sequence ID" value="MWR89625.1"/>
    <property type="molecule type" value="Genomic_DNA"/>
</dbReference>
<name>A0A479JT21_ECOLX</name>
<protein>
    <recommendedName>
        <fullName evidence="1">DUF6998 domain-containing protein</fullName>
    </recommendedName>
</protein>
<comment type="caution">
    <text evidence="2">The sequence shown here is derived from an EMBL/GenBank/DDBJ whole genome shotgun (WGS) entry which is preliminary data.</text>
</comment>
<dbReference type="RefSeq" id="WP_049239006.1">
    <property type="nucleotide sequence ID" value="NZ_BDPF01000008.1"/>
</dbReference>
<evidence type="ECO:0000313" key="3">
    <source>
        <dbReference type="Proteomes" id="UP000436482"/>
    </source>
</evidence>